<dbReference type="OMA" id="HYCPQVR"/>
<dbReference type="PANTHER" id="PTHR14428">
    <property type="entry name" value="NUCLEOLAR COMPLEX PROTEIN 3"/>
    <property type="match status" value="1"/>
</dbReference>
<feature type="region of interest" description="Disordered" evidence="7">
    <location>
        <begin position="431"/>
        <end position="450"/>
    </location>
</feature>
<proteinExistence type="inferred from homology"/>
<dbReference type="Pfam" id="PF07540">
    <property type="entry name" value="NOC3p"/>
    <property type="match status" value="1"/>
</dbReference>
<protein>
    <recommendedName>
        <fullName evidence="6">NOC3-like protein</fullName>
    </recommendedName>
    <alternativeName>
        <fullName evidence="5">Nucleolar complex-associated protein 3-like protein</fullName>
    </alternativeName>
</protein>
<feature type="region of interest" description="Disordered" evidence="7">
    <location>
        <begin position="1"/>
        <end position="60"/>
    </location>
</feature>
<dbReference type="STRING" id="37653.A0A0L8HNA9"/>
<keyword evidence="4" id="KW-0539">Nucleus</keyword>
<evidence type="ECO:0000256" key="1">
    <source>
        <dbReference type="ARBA" id="ARBA00004604"/>
    </source>
</evidence>
<name>A0A0L8HNA9_OCTBM</name>
<comment type="subcellular location">
    <subcellularLocation>
        <location evidence="1">Nucleus</location>
        <location evidence="1">Nucleolus</location>
    </subcellularLocation>
</comment>
<evidence type="ECO:0000256" key="5">
    <source>
        <dbReference type="ARBA" id="ARBA00032701"/>
    </source>
</evidence>
<accession>A0A0L8HNA9</accession>
<dbReference type="AlphaFoldDB" id="A0A0L8HNA9"/>
<evidence type="ECO:0000259" key="8">
    <source>
        <dbReference type="Pfam" id="PF03914"/>
    </source>
</evidence>
<evidence type="ECO:0000256" key="6">
    <source>
        <dbReference type="ARBA" id="ARBA00032937"/>
    </source>
</evidence>
<evidence type="ECO:0000256" key="2">
    <source>
        <dbReference type="ARBA" id="ARBA00007797"/>
    </source>
</evidence>
<feature type="domain" description="Nucleolar complex-associated protein 3 N-terminal" evidence="9">
    <location>
        <begin position="200"/>
        <end position="296"/>
    </location>
</feature>
<dbReference type="InterPro" id="IPR016903">
    <property type="entry name" value="Nucleolar_cplx-assoc_3"/>
</dbReference>
<organism evidence="10">
    <name type="scientific">Octopus bimaculoides</name>
    <name type="common">California two-spotted octopus</name>
    <dbReference type="NCBI Taxonomy" id="37653"/>
    <lineage>
        <taxon>Eukaryota</taxon>
        <taxon>Metazoa</taxon>
        <taxon>Spiralia</taxon>
        <taxon>Lophotrochozoa</taxon>
        <taxon>Mollusca</taxon>
        <taxon>Cephalopoda</taxon>
        <taxon>Coleoidea</taxon>
        <taxon>Octopodiformes</taxon>
        <taxon>Octopoda</taxon>
        <taxon>Incirrata</taxon>
        <taxon>Octopodidae</taxon>
        <taxon>Octopus</taxon>
    </lineage>
</organism>
<evidence type="ECO:0000256" key="3">
    <source>
        <dbReference type="ARBA" id="ARBA00023054"/>
    </source>
</evidence>
<dbReference type="GO" id="GO:0005730">
    <property type="term" value="C:nucleolus"/>
    <property type="evidence" value="ECO:0007669"/>
    <property type="project" value="UniProtKB-SubCell"/>
</dbReference>
<evidence type="ECO:0000313" key="10">
    <source>
        <dbReference type="EMBL" id="KOF90662.1"/>
    </source>
</evidence>
<dbReference type="PANTHER" id="PTHR14428:SF5">
    <property type="entry name" value="NUCLEOLAR COMPLEX PROTEIN 3 HOMOLOG"/>
    <property type="match status" value="1"/>
</dbReference>
<feature type="compositionally biased region" description="Basic residues" evidence="7">
    <location>
        <begin position="28"/>
        <end position="47"/>
    </location>
</feature>
<dbReference type="InterPro" id="IPR011501">
    <property type="entry name" value="Noc3_N"/>
</dbReference>
<feature type="domain" description="CCAAT-binding factor" evidence="8">
    <location>
        <begin position="538"/>
        <end position="689"/>
    </location>
</feature>
<dbReference type="GO" id="GO:0006270">
    <property type="term" value="P:DNA replication initiation"/>
    <property type="evidence" value="ECO:0007669"/>
    <property type="project" value="TreeGrafter"/>
</dbReference>
<dbReference type="GO" id="GO:0003682">
    <property type="term" value="F:chromatin binding"/>
    <property type="evidence" value="ECO:0007669"/>
    <property type="project" value="TreeGrafter"/>
</dbReference>
<keyword evidence="3" id="KW-0175">Coiled coil</keyword>
<dbReference type="InterPro" id="IPR005612">
    <property type="entry name" value="CCAAT-binding_factor"/>
</dbReference>
<evidence type="ECO:0000256" key="4">
    <source>
        <dbReference type="ARBA" id="ARBA00023242"/>
    </source>
</evidence>
<gene>
    <name evidence="10" type="ORF">OCBIM_22010796mg</name>
</gene>
<dbReference type="SUPFAM" id="SSF48371">
    <property type="entry name" value="ARM repeat"/>
    <property type="match status" value="1"/>
</dbReference>
<feature type="compositionally biased region" description="Basic residues" evidence="7">
    <location>
        <begin position="432"/>
        <end position="445"/>
    </location>
</feature>
<comment type="similarity">
    <text evidence="2">Belongs to the CBF/MAK21 family.</text>
</comment>
<dbReference type="Pfam" id="PF03914">
    <property type="entry name" value="CBF"/>
    <property type="match status" value="1"/>
</dbReference>
<dbReference type="EMBL" id="KQ417715">
    <property type="protein sequence ID" value="KOF90662.1"/>
    <property type="molecule type" value="Genomic_DNA"/>
</dbReference>
<evidence type="ECO:0000259" key="9">
    <source>
        <dbReference type="Pfam" id="PF07540"/>
    </source>
</evidence>
<feature type="compositionally biased region" description="Low complexity" evidence="7">
    <location>
        <begin position="16"/>
        <end position="27"/>
    </location>
</feature>
<feature type="region of interest" description="Disordered" evidence="7">
    <location>
        <begin position="145"/>
        <end position="168"/>
    </location>
</feature>
<evidence type="ECO:0000256" key="7">
    <source>
        <dbReference type="SAM" id="MobiDB-lite"/>
    </source>
</evidence>
<reference evidence="10" key="1">
    <citation type="submission" date="2015-07" db="EMBL/GenBank/DDBJ databases">
        <title>MeaNS - Measles Nucleotide Surveillance Program.</title>
        <authorList>
            <person name="Tran T."/>
            <person name="Druce J."/>
        </authorList>
    </citation>
    <scope>NUCLEOTIDE SEQUENCE</scope>
    <source>
        <strain evidence="10">UCB-OBI-ISO-001</strain>
        <tissue evidence="10">Gonad</tissue>
    </source>
</reference>
<dbReference type="OrthoDB" id="10263597at2759"/>
<feature type="compositionally biased region" description="Acidic residues" evidence="7">
    <location>
        <begin position="154"/>
        <end position="168"/>
    </location>
</feature>
<dbReference type="InterPro" id="IPR016024">
    <property type="entry name" value="ARM-type_fold"/>
</dbReference>
<sequence>MAASSKKTMRKKGKGKTSNVKIANKNQAKLKKKAKMKEKTKQLRKQAKQQVPEVDSQLESEVECEDALDVEDTLDAEDLQYYQDNLSNISFLKNEKDINKKAKKRKWQEGDESSYEKAPRNSFAGDEKVYKRLLPVKMKNKIIPQTREIIPKSEEEDESDSESQNGEVDDEEFAFNAQDDDFTNLSVAEQMLIKEEHLAKAKQKMALFALSIIENPNEHISRLRELLLMLQNPTSSDVDVAISKLGMITLMEIFKDIIPGYKIRKLTEKEQQQKMSKEFKVLHSFEESLLKSYKHYLEYLWSVVSQPKVDATLSQTKLNDKKIMKEVATQCLCKLLVSCYHFNFRSELISFVVPCMNLFNKVSSNAACEAVKEVFKIDKLGAASLEIVKGIEDLVKKKISLVKPKVLSTLLSLKIKEIDIAQAKSRAEKEKHKQKLMKMSRREKKREKQMERLQNELLETKASEDKKKKLEYNTRIIQHVFATYVRILKKSPDSALVTVVLEGLTKFAHFVNIDYFEDLFSTLKNMIASQSLTLQQTIQCTLTAFMILSGQGNVLNIDPVHFYKYFYHRMISLNAGESSEYMILLLNTLEETIFKRKKQITKHRVLAFMKRLSTLALQTLPEASIALLGVVRSLIHSFPYTDVMFENEQSGSGQFMPEVDDPEYCHAHNSSLWELAILQKHVCPDVVKFTNYVAHQAPLTGKGQLPAHLSKLSAVDLYEKYHEESITKFANSKLNK</sequence>